<evidence type="ECO:0000256" key="6">
    <source>
        <dbReference type="ARBA" id="ARBA00022927"/>
    </source>
</evidence>
<sequence length="554" mass="62795">MASSEDTLEFLIAKATDPFGADANQKSESISKICAKIDEDFEGPFVAMKLLSYKMLSPNQQEALNSLDVMDAVINRGGLRCANELGKYKFLNQFIRLLSSKYQGSQTCDNVKRKAIELLYAWTQSFRHLDKLQQVYNSLKKEKIIESDPVLEASQIPKLTTREQRVCAMGDEEKEKLLSQLLRSRNPEDLQAANRMIKSMVRTEENKFESERKRNELIETARVKSGLLNDLMDASSLDRRCADISLLYDLFESLINLRPKLFHLAAEAAERSDERMAEILALNDDLNQTIQRYKGGFEDFVNAERTRTQGEKDNGKREHRVSEPCLIDGFGESYNQIEEVTRQVDVLNFSGNNDKQSETHHDIDSDFLTFACPSTSYNNEIKSTSQNDDLESILMNDGTKCNGNARQPQRPVENDNFLLKDVQITLDEVDFLPAEPIVFCDRPIVKGLLYFINPKEVLDPSIICTLATLAFTSTQEINNVAFSLSVKSPIFTYRNVDSQVHKISAFNPLKPTPTLNQVFLLLPLAGGHDNIQVEYELSSDSFNYTGTFKLPLPK</sequence>
<evidence type="ECO:0000256" key="3">
    <source>
        <dbReference type="ARBA" id="ARBA00008099"/>
    </source>
</evidence>
<dbReference type="PROSITE" id="PS50179">
    <property type="entry name" value="VHS"/>
    <property type="match status" value="1"/>
</dbReference>
<dbReference type="AlphaFoldDB" id="A0A1I7S040"/>
<name>A0A1I7S040_BURXY</name>
<dbReference type="InterPro" id="IPR002014">
    <property type="entry name" value="VHS_dom"/>
</dbReference>
<dbReference type="SUPFAM" id="SSF89009">
    <property type="entry name" value="GAT-like domain"/>
    <property type="match status" value="1"/>
</dbReference>
<dbReference type="Gene3D" id="1.20.5.170">
    <property type="match status" value="1"/>
</dbReference>
<dbReference type="eggNOG" id="KOG1086">
    <property type="taxonomic scope" value="Eukaryota"/>
</dbReference>
<dbReference type="WBParaSite" id="BXY_0636300.1">
    <property type="protein sequence ID" value="BXY_0636300.1"/>
    <property type="gene ID" value="BXY_0636300"/>
</dbReference>
<proteinExistence type="inferred from homology"/>
<dbReference type="InterPro" id="IPR027422">
    <property type="entry name" value="GGA1-3"/>
</dbReference>
<evidence type="ECO:0000256" key="2">
    <source>
        <dbReference type="ARBA" id="ARBA00004412"/>
    </source>
</evidence>
<dbReference type="GO" id="GO:0043130">
    <property type="term" value="F:ubiquitin binding"/>
    <property type="evidence" value="ECO:0007669"/>
    <property type="project" value="InterPro"/>
</dbReference>
<dbReference type="Pfam" id="PF18308">
    <property type="entry name" value="GGA_N-GAT"/>
    <property type="match status" value="1"/>
</dbReference>
<comment type="similarity">
    <text evidence="3">Belongs to the GGA protein family.</text>
</comment>
<evidence type="ECO:0000313" key="8">
    <source>
        <dbReference type="WBParaSite" id="BXY_0636300.1"/>
    </source>
</evidence>
<dbReference type="Pfam" id="PF00790">
    <property type="entry name" value="VHS"/>
    <property type="match status" value="1"/>
</dbReference>
<dbReference type="SMART" id="SM00288">
    <property type="entry name" value="VHS"/>
    <property type="match status" value="1"/>
</dbReference>
<evidence type="ECO:0000313" key="7">
    <source>
        <dbReference type="Proteomes" id="UP000095284"/>
    </source>
</evidence>
<dbReference type="GO" id="GO:0034394">
    <property type="term" value="P:protein localization to cell surface"/>
    <property type="evidence" value="ECO:0007669"/>
    <property type="project" value="TreeGrafter"/>
</dbReference>
<dbReference type="GO" id="GO:0006893">
    <property type="term" value="P:Golgi to plasma membrane transport"/>
    <property type="evidence" value="ECO:0007669"/>
    <property type="project" value="TreeGrafter"/>
</dbReference>
<evidence type="ECO:0000256" key="4">
    <source>
        <dbReference type="ARBA" id="ARBA00022448"/>
    </source>
</evidence>
<organism evidence="7 8">
    <name type="scientific">Bursaphelenchus xylophilus</name>
    <name type="common">Pinewood nematode worm</name>
    <name type="synonym">Aphelenchoides xylophilus</name>
    <dbReference type="NCBI Taxonomy" id="6326"/>
    <lineage>
        <taxon>Eukaryota</taxon>
        <taxon>Metazoa</taxon>
        <taxon>Ecdysozoa</taxon>
        <taxon>Nematoda</taxon>
        <taxon>Chromadorea</taxon>
        <taxon>Rhabditida</taxon>
        <taxon>Tylenchina</taxon>
        <taxon>Tylenchomorpha</taxon>
        <taxon>Aphelenchoidea</taxon>
        <taxon>Aphelenchoididae</taxon>
        <taxon>Bursaphelenchus</taxon>
    </lineage>
</organism>
<dbReference type="PANTHER" id="PTHR45905">
    <property type="entry name" value="GOLGI-LOCALIZED, GAMMA-ADAPTIN EAR CONTAINING, ARF BINDING PROTEIN"/>
    <property type="match status" value="1"/>
</dbReference>
<protein>
    <submittedName>
        <fullName evidence="8">ADP-ribosylation factor-binding protein GGA1</fullName>
    </submittedName>
</protein>
<evidence type="ECO:0000256" key="5">
    <source>
        <dbReference type="ARBA" id="ARBA00022843"/>
    </source>
</evidence>
<keyword evidence="4" id="KW-0813">Transport</keyword>
<dbReference type="InterPro" id="IPR041198">
    <property type="entry name" value="GGA_N-GAT"/>
</dbReference>
<dbReference type="Pfam" id="PF03127">
    <property type="entry name" value="GAT"/>
    <property type="match status" value="1"/>
</dbReference>
<reference evidence="8" key="1">
    <citation type="submission" date="2016-11" db="UniProtKB">
        <authorList>
            <consortium name="WormBaseParasite"/>
        </authorList>
    </citation>
    <scope>IDENTIFICATION</scope>
</reference>
<dbReference type="GO" id="GO:0031267">
    <property type="term" value="F:small GTPase binding"/>
    <property type="evidence" value="ECO:0007669"/>
    <property type="project" value="InterPro"/>
</dbReference>
<dbReference type="Gene3D" id="1.20.58.160">
    <property type="match status" value="1"/>
</dbReference>
<dbReference type="Gene3D" id="1.25.40.90">
    <property type="match status" value="1"/>
</dbReference>
<comment type="subcellular location">
    <subcellularLocation>
        <location evidence="2">Early endosome</location>
    </subcellularLocation>
    <subcellularLocation>
        <location evidence="1">Golgi apparatus</location>
        <location evidence="1">trans-Golgi network membrane</location>
        <topology evidence="1">Peripheral membrane protein</topology>
    </subcellularLocation>
</comment>
<dbReference type="GO" id="GO:0005802">
    <property type="term" value="C:trans-Golgi network"/>
    <property type="evidence" value="ECO:0007669"/>
    <property type="project" value="InterPro"/>
</dbReference>
<evidence type="ECO:0000256" key="1">
    <source>
        <dbReference type="ARBA" id="ARBA00004150"/>
    </source>
</evidence>
<keyword evidence="5" id="KW-0832">Ubl conjugation</keyword>
<keyword evidence="6" id="KW-0653">Protein transport</keyword>
<dbReference type="InterPro" id="IPR038425">
    <property type="entry name" value="GAT_sf"/>
</dbReference>
<dbReference type="GO" id="GO:0035091">
    <property type="term" value="F:phosphatidylinositol binding"/>
    <property type="evidence" value="ECO:0007669"/>
    <property type="project" value="InterPro"/>
</dbReference>
<dbReference type="InterPro" id="IPR004152">
    <property type="entry name" value="GAT_dom"/>
</dbReference>
<dbReference type="GO" id="GO:0006886">
    <property type="term" value="P:intracellular protein transport"/>
    <property type="evidence" value="ECO:0007669"/>
    <property type="project" value="InterPro"/>
</dbReference>
<dbReference type="PANTHER" id="PTHR45905:SF1">
    <property type="entry name" value="GOLGI-LOCALIZED, GAMMA-ADAPTIN EAR CONTAINING, ARF BINDING PROTEIN"/>
    <property type="match status" value="1"/>
</dbReference>
<dbReference type="GO" id="GO:0005769">
    <property type="term" value="C:early endosome"/>
    <property type="evidence" value="ECO:0007669"/>
    <property type="project" value="UniProtKB-SubCell"/>
</dbReference>
<dbReference type="PROSITE" id="PS50909">
    <property type="entry name" value="GAT"/>
    <property type="match status" value="1"/>
</dbReference>
<dbReference type="InterPro" id="IPR008942">
    <property type="entry name" value="ENTH_VHS"/>
</dbReference>
<dbReference type="Proteomes" id="UP000095284">
    <property type="component" value="Unplaced"/>
</dbReference>
<accession>A0A1I7S040</accession>
<dbReference type="SUPFAM" id="SSF48464">
    <property type="entry name" value="ENTH/VHS domain"/>
    <property type="match status" value="1"/>
</dbReference>